<comment type="caution">
    <text evidence="8">The sequence shown here is derived from an EMBL/GenBank/DDBJ whole genome shotgun (WGS) entry which is preliminary data.</text>
</comment>
<dbReference type="STRING" id="1173061.A0A0J9XA55"/>
<dbReference type="Gene3D" id="1.10.472.10">
    <property type="entry name" value="Cyclin-like"/>
    <property type="match status" value="2"/>
</dbReference>
<evidence type="ECO:0000313" key="9">
    <source>
        <dbReference type="Proteomes" id="UP000242525"/>
    </source>
</evidence>
<proteinExistence type="inferred from homology"/>
<dbReference type="Pfam" id="PF02984">
    <property type="entry name" value="Cyclin_C"/>
    <property type="match status" value="1"/>
</dbReference>
<dbReference type="InterPro" id="IPR004367">
    <property type="entry name" value="Cyclin_C-dom"/>
</dbReference>
<feature type="domain" description="Cyclin-like" evidence="6">
    <location>
        <begin position="288"/>
        <end position="372"/>
    </location>
</feature>
<feature type="region of interest" description="Disordered" evidence="5">
    <location>
        <begin position="1"/>
        <end position="45"/>
    </location>
</feature>
<accession>A0A0J9XA55</accession>
<dbReference type="InterPro" id="IPR006671">
    <property type="entry name" value="Cyclin_N"/>
</dbReference>
<evidence type="ECO:0000256" key="5">
    <source>
        <dbReference type="SAM" id="MobiDB-lite"/>
    </source>
</evidence>
<dbReference type="AlphaFoldDB" id="A0A0J9XA55"/>
<evidence type="ECO:0000256" key="1">
    <source>
        <dbReference type="ARBA" id="ARBA00022618"/>
    </source>
</evidence>
<feature type="compositionally biased region" description="Low complexity" evidence="5">
    <location>
        <begin position="87"/>
        <end position="116"/>
    </location>
</feature>
<dbReference type="PIRSF" id="PIRSF001771">
    <property type="entry name" value="Cyclin_A_B_D_E"/>
    <property type="match status" value="1"/>
</dbReference>
<dbReference type="FunFam" id="1.10.472.10:FF:000001">
    <property type="entry name" value="G2/mitotic-specific cyclin"/>
    <property type="match status" value="1"/>
</dbReference>
<keyword evidence="2 4" id="KW-0195">Cyclin</keyword>
<evidence type="ECO:0000313" key="8">
    <source>
        <dbReference type="EMBL" id="CDO54066.1"/>
    </source>
</evidence>
<keyword evidence="9" id="KW-1185">Reference proteome</keyword>
<evidence type="ECO:0000256" key="4">
    <source>
        <dbReference type="RuleBase" id="RU000383"/>
    </source>
</evidence>
<dbReference type="OrthoDB" id="5590282at2759"/>
<dbReference type="GO" id="GO:0044772">
    <property type="term" value="P:mitotic cell cycle phase transition"/>
    <property type="evidence" value="ECO:0007669"/>
    <property type="project" value="InterPro"/>
</dbReference>
<dbReference type="EMBL" id="CCBN010000006">
    <property type="protein sequence ID" value="CDO54066.1"/>
    <property type="molecule type" value="Genomic_DNA"/>
</dbReference>
<dbReference type="Proteomes" id="UP000242525">
    <property type="component" value="Unassembled WGS sequence"/>
</dbReference>
<feature type="compositionally biased region" description="Polar residues" evidence="5">
    <location>
        <begin position="30"/>
        <end position="41"/>
    </location>
</feature>
<dbReference type="Pfam" id="PF00134">
    <property type="entry name" value="Cyclin_N"/>
    <property type="match status" value="1"/>
</dbReference>
<feature type="domain" description="Cyclin C-terminal" evidence="7">
    <location>
        <begin position="381"/>
        <end position="496"/>
    </location>
</feature>
<feature type="compositionally biased region" description="Low complexity" evidence="5">
    <location>
        <begin position="70"/>
        <end position="80"/>
    </location>
</feature>
<dbReference type="GO" id="GO:0016538">
    <property type="term" value="F:cyclin-dependent protein serine/threonine kinase regulator activity"/>
    <property type="evidence" value="ECO:0007669"/>
    <property type="project" value="InterPro"/>
</dbReference>
<feature type="compositionally biased region" description="Polar residues" evidence="5">
    <location>
        <begin position="174"/>
        <end position="188"/>
    </location>
</feature>
<evidence type="ECO:0000256" key="3">
    <source>
        <dbReference type="ARBA" id="ARBA00023306"/>
    </source>
</evidence>
<evidence type="ECO:0000259" key="7">
    <source>
        <dbReference type="SMART" id="SM01332"/>
    </source>
</evidence>
<feature type="compositionally biased region" description="Polar residues" evidence="5">
    <location>
        <begin position="117"/>
        <end position="128"/>
    </location>
</feature>
<keyword evidence="1" id="KW-0132">Cell division</keyword>
<dbReference type="CDD" id="cd20512">
    <property type="entry name" value="CYCLIN_CLBs_yeast_rpt2"/>
    <property type="match status" value="1"/>
</dbReference>
<protein>
    <submittedName>
        <fullName evidence="8">Similar to Saccharomyces cerevisiae YPR119W CLB2 B-type cyclin involved in cell cycle progression</fullName>
    </submittedName>
</protein>
<dbReference type="InterPro" id="IPR039361">
    <property type="entry name" value="Cyclin"/>
</dbReference>
<dbReference type="InterPro" id="IPR036915">
    <property type="entry name" value="Cyclin-like_sf"/>
</dbReference>
<organism evidence="8 9">
    <name type="scientific">Geotrichum candidum</name>
    <name type="common">Oospora lactis</name>
    <name type="synonym">Dipodascus geotrichum</name>
    <dbReference type="NCBI Taxonomy" id="1173061"/>
    <lineage>
        <taxon>Eukaryota</taxon>
        <taxon>Fungi</taxon>
        <taxon>Dikarya</taxon>
        <taxon>Ascomycota</taxon>
        <taxon>Saccharomycotina</taxon>
        <taxon>Dipodascomycetes</taxon>
        <taxon>Dipodascales</taxon>
        <taxon>Dipodascaceae</taxon>
        <taxon>Geotrichum</taxon>
    </lineage>
</organism>
<dbReference type="SMART" id="SM01332">
    <property type="entry name" value="Cyclin_C"/>
    <property type="match status" value="1"/>
</dbReference>
<dbReference type="SMART" id="SM00385">
    <property type="entry name" value="CYCLIN"/>
    <property type="match status" value="2"/>
</dbReference>
<evidence type="ECO:0000259" key="6">
    <source>
        <dbReference type="SMART" id="SM00385"/>
    </source>
</evidence>
<dbReference type="InterPro" id="IPR013763">
    <property type="entry name" value="Cyclin-like_dom"/>
</dbReference>
<dbReference type="SUPFAM" id="SSF47954">
    <property type="entry name" value="Cyclin-like"/>
    <property type="match status" value="2"/>
</dbReference>
<evidence type="ECO:0000256" key="2">
    <source>
        <dbReference type="ARBA" id="ARBA00023127"/>
    </source>
</evidence>
<gene>
    <name evidence="8" type="ORF">BN980_GECA06s04190g</name>
</gene>
<feature type="region of interest" description="Disordered" evidence="5">
    <location>
        <begin position="70"/>
        <end position="220"/>
    </location>
</feature>
<dbReference type="GO" id="GO:0051301">
    <property type="term" value="P:cell division"/>
    <property type="evidence" value="ECO:0007669"/>
    <property type="project" value="UniProtKB-KW"/>
</dbReference>
<feature type="compositionally biased region" description="Low complexity" evidence="5">
    <location>
        <begin position="139"/>
        <end position="148"/>
    </location>
</feature>
<dbReference type="PANTHER" id="PTHR10177">
    <property type="entry name" value="CYCLINS"/>
    <property type="match status" value="1"/>
</dbReference>
<reference evidence="8" key="1">
    <citation type="submission" date="2014-03" db="EMBL/GenBank/DDBJ databases">
        <authorList>
            <person name="Casaregola S."/>
        </authorList>
    </citation>
    <scope>NUCLEOTIDE SEQUENCE [LARGE SCALE GENOMIC DNA]</scope>
    <source>
        <strain evidence="8">CLIB 918</strain>
    </source>
</reference>
<comment type="similarity">
    <text evidence="4">Belongs to the cyclin family.</text>
</comment>
<name>A0A0J9XA55_GEOCN</name>
<keyword evidence="3" id="KW-0131">Cell cycle</keyword>
<dbReference type="InterPro" id="IPR046965">
    <property type="entry name" value="Cyclin_A/B-like"/>
</dbReference>
<sequence length="519" mass="58558">MSTAQRTTRTSRKVADENPDPVTARITRAKSVNTTAAPTTVTDRRRAALEDLSNVNKTSATGSAKLLLAKTKTKESTLTSIKARKPTNGTATTTTTTTKPTINNNTSNENTASTTAQKPSSALTTASKATRKLLQPVNAKSSTTTTKTATEDRKPKLQTIELKPKSQPLELKSKSQSIELKPSVSTARPSLKRRAEDDEENDENEPPVKTTATSKDTVEKDVHVAKRSRTVLWDDLDTEDLDDPLMVAEYADDIFDYLYELEPKYMPNPNYMDDQNELEWHQRGVLLDWLVEVHAKLHLLPETLFLATNIIDRFMTLRVVNLDKIQLVGVTALLLAAKYEEVFPPALNHFAYLTGGNFDESDILGAEKFMLQILEFEMSYPNPLNFLRRISKADNYDVQSRSFGKYFLEIAIIDHHMISYPPSVHAAMSMYIARTILKRPEWDANLVHYSGDYSEKTVRKVAKHLVRYLASPVEHEALFKKYASKRYFKASLIARQWAKANWRSFLSDDEKKETTTSTA</sequence>
<feature type="domain" description="Cyclin-like" evidence="6">
    <location>
        <begin position="385"/>
        <end position="467"/>
    </location>
</feature>